<dbReference type="GO" id="GO:0007062">
    <property type="term" value="P:sister chromatid cohesion"/>
    <property type="evidence" value="ECO:0007669"/>
    <property type="project" value="InterPro"/>
</dbReference>
<dbReference type="GO" id="GO:0006260">
    <property type="term" value="P:DNA replication"/>
    <property type="evidence" value="ECO:0007669"/>
    <property type="project" value="UniProtKB-UniRule"/>
</dbReference>
<dbReference type="PANTHER" id="PTHR43977">
    <property type="entry name" value="STRUCTURAL MAINTENANCE OF CHROMOSOMES PROTEIN 3"/>
    <property type="match status" value="1"/>
</dbReference>
<reference evidence="10" key="1">
    <citation type="submission" date="2016-04" db="EMBL/GenBank/DDBJ databases">
        <authorList>
            <person name="Tagini F."/>
        </authorList>
    </citation>
    <scope>NUCLEOTIDE SEQUENCE [LARGE SCALE GENOMIC DNA]</scope>
    <source>
        <strain evidence="10">CHUV0807</strain>
    </source>
</reference>
<evidence type="ECO:0000256" key="5">
    <source>
        <dbReference type="ARBA" id="ARBA00023125"/>
    </source>
</evidence>
<dbReference type="GO" id="GO:0005524">
    <property type="term" value="F:ATP binding"/>
    <property type="evidence" value="ECO:0007669"/>
    <property type="project" value="UniProtKB-UniRule"/>
</dbReference>
<keyword evidence="1 6" id="KW-0963">Cytoplasm</keyword>
<evidence type="ECO:0000256" key="4">
    <source>
        <dbReference type="ARBA" id="ARBA00023054"/>
    </source>
</evidence>
<keyword evidence="3 6" id="KW-0067">ATP-binding</keyword>
<evidence type="ECO:0000256" key="6">
    <source>
        <dbReference type="HAMAP-Rule" id="MF_01894"/>
    </source>
</evidence>
<feature type="binding site" evidence="6">
    <location>
        <begin position="32"/>
        <end position="39"/>
    </location>
    <ligand>
        <name>ATP</name>
        <dbReference type="ChEBI" id="CHEBI:30616"/>
    </ligand>
</feature>
<dbReference type="Gene3D" id="3.40.50.300">
    <property type="entry name" value="P-loop containing nucleotide triphosphate hydrolases"/>
    <property type="match status" value="2"/>
</dbReference>
<dbReference type="InterPro" id="IPR011890">
    <property type="entry name" value="SMC_prok"/>
</dbReference>
<evidence type="ECO:0000256" key="1">
    <source>
        <dbReference type="ARBA" id="ARBA00022490"/>
    </source>
</evidence>
<dbReference type="InterPro" id="IPR027417">
    <property type="entry name" value="P-loop_NTPase"/>
</dbReference>
<comment type="subcellular location">
    <subcellularLocation>
        <location evidence="6">Cytoplasm</location>
    </subcellularLocation>
</comment>
<dbReference type="NCBIfam" id="TIGR02168">
    <property type="entry name" value="SMC_prok_B"/>
    <property type="match status" value="1"/>
</dbReference>
<comment type="function">
    <text evidence="6">Required for chromosome condensation and partitioning.</text>
</comment>
<dbReference type="EMBL" id="FKLO01000037">
    <property type="protein sequence ID" value="SAM61519.1"/>
    <property type="molecule type" value="Genomic_DNA"/>
</dbReference>
<evidence type="ECO:0000256" key="2">
    <source>
        <dbReference type="ARBA" id="ARBA00022741"/>
    </source>
</evidence>
<feature type="compositionally biased region" description="Low complexity" evidence="7">
    <location>
        <begin position="668"/>
        <end position="682"/>
    </location>
</feature>
<feature type="region of interest" description="Disordered" evidence="7">
    <location>
        <begin position="308"/>
        <end position="348"/>
    </location>
</feature>
<dbReference type="AlphaFoldDB" id="A0A1C3H3D8"/>
<comment type="subunit">
    <text evidence="6">Homodimer.</text>
</comment>
<feature type="compositionally biased region" description="Basic and acidic residues" evidence="7">
    <location>
        <begin position="379"/>
        <end position="388"/>
    </location>
</feature>
<dbReference type="PIRSF" id="PIRSF005719">
    <property type="entry name" value="SMC"/>
    <property type="match status" value="1"/>
</dbReference>
<feature type="region of interest" description="Disordered" evidence="7">
    <location>
        <begin position="367"/>
        <end position="432"/>
    </location>
</feature>
<dbReference type="GO" id="GO:0003677">
    <property type="term" value="F:DNA binding"/>
    <property type="evidence" value="ECO:0007669"/>
    <property type="project" value="UniProtKB-UniRule"/>
</dbReference>
<comment type="domain">
    <text evidence="6">Contains large globular domains required for ATP hydrolysis at each terminus and a third globular domain forming a flexible hinge near the middle of the molecule. These domains are separated by coiled-coil structures.</text>
</comment>
<organism evidence="9 10">
    <name type="scientific">Cardiobacterium hominis</name>
    <dbReference type="NCBI Taxonomy" id="2718"/>
    <lineage>
        <taxon>Bacteria</taxon>
        <taxon>Pseudomonadati</taxon>
        <taxon>Pseudomonadota</taxon>
        <taxon>Gammaproteobacteria</taxon>
        <taxon>Cardiobacteriales</taxon>
        <taxon>Cardiobacteriaceae</taxon>
        <taxon>Cardiobacterium</taxon>
    </lineage>
</organism>
<feature type="domain" description="RecF/RecN/SMC N-terminal" evidence="8">
    <location>
        <begin position="3"/>
        <end position="1119"/>
    </location>
</feature>
<accession>A0A1C3H3D8</accession>
<evidence type="ECO:0000313" key="9">
    <source>
        <dbReference type="EMBL" id="SAM61519.1"/>
    </source>
</evidence>
<keyword evidence="4 6" id="KW-0175">Coiled coil</keyword>
<dbReference type="GO" id="GO:0016887">
    <property type="term" value="F:ATP hydrolysis activity"/>
    <property type="evidence" value="ECO:0007669"/>
    <property type="project" value="InterPro"/>
</dbReference>
<keyword evidence="2 6" id="KW-0547">Nucleotide-binding</keyword>
<evidence type="ECO:0000259" key="8">
    <source>
        <dbReference type="Pfam" id="PF02463"/>
    </source>
</evidence>
<evidence type="ECO:0000256" key="3">
    <source>
        <dbReference type="ARBA" id="ARBA00022840"/>
    </source>
</evidence>
<dbReference type="InterPro" id="IPR024704">
    <property type="entry name" value="SMC"/>
</dbReference>
<feature type="compositionally biased region" description="Low complexity" evidence="7">
    <location>
        <begin position="367"/>
        <end position="378"/>
    </location>
</feature>
<proteinExistence type="inferred from homology"/>
<dbReference type="InterPro" id="IPR003395">
    <property type="entry name" value="RecF/RecN/SMC_N"/>
</dbReference>
<gene>
    <name evidence="6" type="primary">smc</name>
    <name evidence="9" type="ORF">CHUV0807_0905</name>
</gene>
<feature type="coiled-coil region" evidence="6">
    <location>
        <begin position="792"/>
        <end position="903"/>
    </location>
</feature>
<dbReference type="GO" id="GO:0030261">
    <property type="term" value="P:chromosome condensation"/>
    <property type="evidence" value="ECO:0007669"/>
    <property type="project" value="InterPro"/>
</dbReference>
<dbReference type="CDD" id="cd03278">
    <property type="entry name" value="ABC_SMC_barmotin"/>
    <property type="match status" value="1"/>
</dbReference>
<name>A0A1C3H3D8_9GAMM</name>
<dbReference type="GO" id="GO:0005737">
    <property type="term" value="C:cytoplasm"/>
    <property type="evidence" value="ECO:0007669"/>
    <property type="project" value="UniProtKB-SubCell"/>
</dbReference>
<feature type="compositionally biased region" description="Basic and acidic residues" evidence="7">
    <location>
        <begin position="404"/>
        <end position="419"/>
    </location>
</feature>
<dbReference type="RefSeq" id="WP_079540017.1">
    <property type="nucleotide sequence ID" value="NZ_FKLO01000037.1"/>
</dbReference>
<feature type="region of interest" description="Disordered" evidence="7">
    <location>
        <begin position="664"/>
        <end position="683"/>
    </location>
</feature>
<dbReference type="GO" id="GO:0007059">
    <property type="term" value="P:chromosome segregation"/>
    <property type="evidence" value="ECO:0007669"/>
    <property type="project" value="UniProtKB-UniRule"/>
</dbReference>
<feature type="compositionally biased region" description="Polar residues" evidence="7">
    <location>
        <begin position="310"/>
        <end position="327"/>
    </location>
</feature>
<feature type="coiled-coil region" evidence="6">
    <location>
        <begin position="950"/>
        <end position="977"/>
    </location>
</feature>
<evidence type="ECO:0000256" key="7">
    <source>
        <dbReference type="SAM" id="MobiDB-lite"/>
    </source>
</evidence>
<dbReference type="Proteomes" id="UP000190837">
    <property type="component" value="Unassembled WGS sequence"/>
</dbReference>
<protein>
    <recommendedName>
        <fullName evidence="6">Chromosome partition protein Smc</fullName>
    </recommendedName>
</protein>
<keyword evidence="5 6" id="KW-0238">DNA-binding</keyword>
<dbReference type="Pfam" id="PF02463">
    <property type="entry name" value="SMC_N"/>
    <property type="match status" value="1"/>
</dbReference>
<evidence type="ECO:0000313" key="10">
    <source>
        <dbReference type="Proteomes" id="UP000190837"/>
    </source>
</evidence>
<sequence length="1128" mass="125654">MHLTAIRLAGFKSFADNTTFPVDAPLTGIIGPNGCGKSNIIDAVRWVLGETAAKQLRGQAMTDVIFAGAANRRGAAQASVALHFDNSDGKAGGAFADYAELVIARKVQSDGQSQYSINGKRVRRRDIVELLQGTGVGARSYAVIEQGMISRIIEAKPEELRVFIEEAAGIALYKTRRKESETRMNEARDHLTRHDDRLHQLGKQRDKLAQEAETAKTWRALQAQAQTASHQLQSWQYHQLHRQHEAAQEQYSRDRAALNDLFAHSGIDEAQIAALEEKLAAAKAAHHAAENAALQSAARLAALRRELESGRQNQQHLAQNARDQQTRLARLSQQHHEDHEQAQQHQAEISRLQAELAERAPALEAARLAAEQARATADQQRHQLDAQREHRHHAENRHYSAAHRLNEARQQQERLEQRRASLQPAADTDDDTLEAETLQTQHDTLAETLIALEDAQQQTAAELATTQARYDQQQAQTRAAHTRHAQQQAALDTLRRLQPAPQNQPPELAAAPQLLDHLHVAPAWQSAIGRYLGERLHAALGTEHWQTALAHGSAQLARGSVPAAWQAHIQSDADLHPWLGHLQPLAAHDADIRHDQLAPGVQYLTLDGSIISQNSIQPATRGDDQLARQNQIHALEAELQKSETTLQNLEEAGEAAAEQLARLRDTHAAQQRQHQQTAQQQRELAHRLALVTQQQTHRAQLRAQQQRALETLAEDLAAARRQQQQAQEETDLAAAALAALPPVTALETAFRAAFQTYQDADHRWQQQQNDYRAAEAALEQHRAHLAAGDKQAQRLAAERLDAEETLAALQEQSEALALELEEKHLSHENLEETHQQHEQTRAQTARAVEEQAHHLHREQETLRERQHQRALAEERLNHHQEHLAHLQQQLQRITAELLADNREPLDMDDANPPDEAALTTQIRGLKQQMEALGAVNLAAIADYDSADAEYRSLDDQCRDLRHTLELLEEAIAKLDNETRSRLQDTLDIVNRHFASLFPLLFRGGEAELAWTEGDILEAGITIAVRPPGKKVKNLSVLSGGEKALTALALVFALFRLNPAPFCLLDEVDAPLDDANVGRLSALLREMAGQTQFIVITHRKRTMQTCDQLIGVTMSEPGVSRLVAVQFGE</sequence>
<dbReference type="SUPFAM" id="SSF52540">
    <property type="entry name" value="P-loop containing nucleoside triphosphate hydrolases"/>
    <property type="match status" value="1"/>
</dbReference>
<comment type="similarity">
    <text evidence="6">Belongs to the SMC family.</text>
</comment>
<dbReference type="HAMAP" id="MF_01894">
    <property type="entry name" value="Smc_prok"/>
    <property type="match status" value="1"/>
</dbReference>